<dbReference type="Gene3D" id="3.40.50.1980">
    <property type="entry name" value="Nitrogenase molybdenum iron protein domain"/>
    <property type="match status" value="2"/>
</dbReference>
<keyword evidence="2" id="KW-0472">Membrane</keyword>
<keyword evidence="2" id="KW-1133">Transmembrane helix</keyword>
<evidence type="ECO:0000313" key="4">
    <source>
        <dbReference type="EMBL" id="SDC34794.1"/>
    </source>
</evidence>
<proteinExistence type="predicted"/>
<feature type="region of interest" description="Disordered" evidence="1">
    <location>
        <begin position="33"/>
        <end position="56"/>
    </location>
</feature>
<evidence type="ECO:0000313" key="5">
    <source>
        <dbReference type="Proteomes" id="UP000199245"/>
    </source>
</evidence>
<dbReference type="InterPro" id="IPR002491">
    <property type="entry name" value="ABC_transptr_periplasmic_BD"/>
</dbReference>
<dbReference type="Proteomes" id="UP000199245">
    <property type="component" value="Unassembled WGS sequence"/>
</dbReference>
<evidence type="ECO:0000256" key="1">
    <source>
        <dbReference type="SAM" id="MobiDB-lite"/>
    </source>
</evidence>
<feature type="compositionally biased region" description="Basic and acidic residues" evidence="1">
    <location>
        <begin position="33"/>
        <end position="43"/>
    </location>
</feature>
<name>A0A1G6KV01_9BRAD</name>
<protein>
    <submittedName>
        <fullName evidence="4">Iron complex transport system substrate-binding protein</fullName>
    </submittedName>
</protein>
<evidence type="ECO:0000256" key="2">
    <source>
        <dbReference type="SAM" id="Phobius"/>
    </source>
</evidence>
<evidence type="ECO:0000259" key="3">
    <source>
        <dbReference type="PROSITE" id="PS50983"/>
    </source>
</evidence>
<dbReference type="InterPro" id="IPR050902">
    <property type="entry name" value="ABC_Transporter_SBP"/>
</dbReference>
<dbReference type="AlphaFoldDB" id="A0A1G6KV01"/>
<dbReference type="Pfam" id="PF01497">
    <property type="entry name" value="Peripla_BP_2"/>
    <property type="match status" value="1"/>
</dbReference>
<feature type="transmembrane region" description="Helical" evidence="2">
    <location>
        <begin position="65"/>
        <end position="87"/>
    </location>
</feature>
<dbReference type="SUPFAM" id="SSF53807">
    <property type="entry name" value="Helical backbone' metal receptor"/>
    <property type="match status" value="1"/>
</dbReference>
<sequence>MRVGCRHELSSPLPLAGEVAALEERSGWGLSPLKERSLRHDPHPNPPPQAGEGAHLQRGSHLASLHLGAVVAILLWLFSAGAAFAAGPRIVSMNVCSDQLVLSLADPDQIIGLSRFSRDAWQSWAAEKARNFPRLSGEAEDVLLLKPDLVVVSLFDKRATRDLLKAHGLHLVEFTVPRTLDEVKDQIRAMGDVVQHPDRAEAEIARLDAATARARAAASAHHYRVLPLERRGFVSGDGSLVSSLLAVTGLSNAAGELGVGAGGFASLEAIVKLRPDFILVSEAGDRAEDDGRAFLLHPALERFYPQSKRIVLPERLTVCGGVMLADALDRLTEELQRVTQ</sequence>
<organism evidence="4 5">
    <name type="scientific">Bradyrhizobium brasilense</name>
    <dbReference type="NCBI Taxonomy" id="1419277"/>
    <lineage>
        <taxon>Bacteria</taxon>
        <taxon>Pseudomonadati</taxon>
        <taxon>Pseudomonadota</taxon>
        <taxon>Alphaproteobacteria</taxon>
        <taxon>Hyphomicrobiales</taxon>
        <taxon>Nitrobacteraceae</taxon>
        <taxon>Bradyrhizobium</taxon>
    </lineage>
</organism>
<feature type="domain" description="Fe/B12 periplasmic-binding" evidence="3">
    <location>
        <begin position="89"/>
        <end position="339"/>
    </location>
</feature>
<reference evidence="4 5" key="1">
    <citation type="submission" date="2016-10" db="EMBL/GenBank/DDBJ databases">
        <authorList>
            <person name="de Groot N.N."/>
        </authorList>
    </citation>
    <scope>NUCLEOTIDE SEQUENCE [LARGE SCALE GENOMIC DNA]</scope>
    <source>
        <strain evidence="4 5">R5</strain>
    </source>
</reference>
<keyword evidence="2" id="KW-0812">Transmembrane</keyword>
<dbReference type="GO" id="GO:0071281">
    <property type="term" value="P:cellular response to iron ion"/>
    <property type="evidence" value="ECO:0007669"/>
    <property type="project" value="TreeGrafter"/>
</dbReference>
<dbReference type="PANTHER" id="PTHR30535:SF34">
    <property type="entry name" value="MOLYBDATE-BINDING PROTEIN MOLA"/>
    <property type="match status" value="1"/>
</dbReference>
<gene>
    <name evidence="4" type="ORF">SAMN05216337_1002224</name>
</gene>
<accession>A0A1G6KV01</accession>
<dbReference type="PANTHER" id="PTHR30535">
    <property type="entry name" value="VITAMIN B12-BINDING PROTEIN"/>
    <property type="match status" value="1"/>
</dbReference>
<dbReference type="EMBL" id="FMZW01000002">
    <property type="protein sequence ID" value="SDC34794.1"/>
    <property type="molecule type" value="Genomic_DNA"/>
</dbReference>
<dbReference type="PROSITE" id="PS50983">
    <property type="entry name" value="FE_B12_PBP"/>
    <property type="match status" value="1"/>
</dbReference>